<feature type="compositionally biased region" description="Polar residues" evidence="1">
    <location>
        <begin position="503"/>
        <end position="527"/>
    </location>
</feature>
<dbReference type="KEGG" id="mlr:MELLADRAFT_78678"/>
<feature type="compositionally biased region" description="Basic and acidic residues" evidence="1">
    <location>
        <begin position="190"/>
        <end position="199"/>
    </location>
</feature>
<feature type="compositionally biased region" description="Basic and acidic residues" evidence="1">
    <location>
        <begin position="563"/>
        <end position="577"/>
    </location>
</feature>
<dbReference type="OrthoDB" id="10522920at2759"/>
<reference evidence="3" key="1">
    <citation type="journal article" date="2011" name="Proc. Natl. Acad. Sci. U.S.A.">
        <title>Obligate biotrophy features unraveled by the genomic analysis of rust fungi.</title>
        <authorList>
            <person name="Duplessis S."/>
            <person name="Cuomo C.A."/>
            <person name="Lin Y.-C."/>
            <person name="Aerts A."/>
            <person name="Tisserant E."/>
            <person name="Veneault-Fourrey C."/>
            <person name="Joly D.L."/>
            <person name="Hacquard S."/>
            <person name="Amselem J."/>
            <person name="Cantarel B.L."/>
            <person name="Chiu R."/>
            <person name="Coutinho P.M."/>
            <person name="Feau N."/>
            <person name="Field M."/>
            <person name="Frey P."/>
            <person name="Gelhaye E."/>
            <person name="Goldberg J."/>
            <person name="Grabherr M.G."/>
            <person name="Kodira C.D."/>
            <person name="Kohler A."/>
            <person name="Kuees U."/>
            <person name="Lindquist E.A."/>
            <person name="Lucas S.M."/>
            <person name="Mago R."/>
            <person name="Mauceli E."/>
            <person name="Morin E."/>
            <person name="Murat C."/>
            <person name="Pangilinan J.L."/>
            <person name="Park R."/>
            <person name="Pearson M."/>
            <person name="Quesneville H."/>
            <person name="Rouhier N."/>
            <person name="Sakthikumar S."/>
            <person name="Salamov A.A."/>
            <person name="Schmutz J."/>
            <person name="Selles B."/>
            <person name="Shapiro H."/>
            <person name="Tanguay P."/>
            <person name="Tuskan G.A."/>
            <person name="Henrissat B."/>
            <person name="Van de Peer Y."/>
            <person name="Rouze P."/>
            <person name="Ellis J.G."/>
            <person name="Dodds P.N."/>
            <person name="Schein J.E."/>
            <person name="Zhong S."/>
            <person name="Hamelin R.C."/>
            <person name="Grigoriev I.V."/>
            <person name="Szabo L.J."/>
            <person name="Martin F."/>
        </authorList>
    </citation>
    <scope>NUCLEOTIDE SEQUENCE [LARGE SCALE GENOMIC DNA]</scope>
    <source>
        <strain evidence="3">98AG31 / pathotype 3-4-7</strain>
    </source>
</reference>
<feature type="compositionally biased region" description="Polar residues" evidence="1">
    <location>
        <begin position="627"/>
        <end position="647"/>
    </location>
</feature>
<proteinExistence type="predicted"/>
<protein>
    <submittedName>
        <fullName evidence="2">Uncharacterized protein</fullName>
    </submittedName>
</protein>
<dbReference type="VEuPathDB" id="FungiDB:MELLADRAFT_78678"/>
<feature type="compositionally biased region" description="Acidic residues" evidence="1">
    <location>
        <begin position="697"/>
        <end position="710"/>
    </location>
</feature>
<feature type="compositionally biased region" description="Polar residues" evidence="1">
    <location>
        <begin position="585"/>
        <end position="601"/>
    </location>
</feature>
<feature type="region of interest" description="Disordered" evidence="1">
    <location>
        <begin position="413"/>
        <end position="748"/>
    </location>
</feature>
<feature type="region of interest" description="Disordered" evidence="1">
    <location>
        <begin position="148"/>
        <end position="296"/>
    </location>
</feature>
<feature type="compositionally biased region" description="Acidic residues" evidence="1">
    <location>
        <begin position="316"/>
        <end position="328"/>
    </location>
</feature>
<feature type="region of interest" description="Disordered" evidence="1">
    <location>
        <begin position="310"/>
        <end position="374"/>
    </location>
</feature>
<name>F4RX77_MELLP</name>
<feature type="compositionally biased region" description="Basic and acidic residues" evidence="1">
    <location>
        <begin position="433"/>
        <end position="446"/>
    </location>
</feature>
<feature type="region of interest" description="Disordered" evidence="1">
    <location>
        <begin position="1"/>
        <end position="20"/>
    </location>
</feature>
<evidence type="ECO:0000313" key="3">
    <source>
        <dbReference type="Proteomes" id="UP000001072"/>
    </source>
</evidence>
<evidence type="ECO:0000256" key="1">
    <source>
        <dbReference type="SAM" id="MobiDB-lite"/>
    </source>
</evidence>
<dbReference type="RefSeq" id="XP_007413830.1">
    <property type="nucleotide sequence ID" value="XM_007413768.1"/>
</dbReference>
<feature type="compositionally biased region" description="Basic and acidic residues" evidence="1">
    <location>
        <begin position="648"/>
        <end position="657"/>
    </location>
</feature>
<feature type="compositionally biased region" description="Basic and acidic residues" evidence="1">
    <location>
        <begin position="711"/>
        <end position="722"/>
    </location>
</feature>
<feature type="compositionally biased region" description="Acidic residues" evidence="1">
    <location>
        <begin position="604"/>
        <end position="616"/>
    </location>
</feature>
<gene>
    <name evidence="2" type="ORF">MELLADRAFT_78678</name>
</gene>
<feature type="compositionally biased region" description="Polar residues" evidence="1">
    <location>
        <begin position="474"/>
        <end position="490"/>
    </location>
</feature>
<accession>F4RX77</accession>
<feature type="compositionally biased region" description="Polar residues" evidence="1">
    <location>
        <begin position="454"/>
        <end position="463"/>
    </location>
</feature>
<dbReference type="AlphaFoldDB" id="F4RX77"/>
<dbReference type="GeneID" id="18933151"/>
<sequence>MNNALQKNGGVGPTDDRLVKDNDVVMVNATTTDNEPAVNRSGKTTTNEHMDMNSSKLVGEWKITLNEENSLPIETLQRIWSVMKEAVQLGIAIPIQKKDDLQQTTQNKDFETLQSASSGLPEVCSSVIPVPSQPTKVSQNEHLKTLQPASSGLPETCGSAMPTLSRSQPKKVSKSLKVPTPVTAKSGQPVHEKIKDLKNPEASSIPKKVVIDETESLGDQIRRLSSQLPKPSTQDLLNLQEDEEDDESQMSDEPEDEDEESREHPSLKRSNGRRYDSSEDEDSEEEEGGLPLNPISASLNVASGLALNPTTFGIGVEEDEEDGDDEEAASTPNAQGVPIVQQAAAPPTIDIFTQRSPRRSPEIRPDQTARVGNLSCVKQVTNLSPTSSKLESSQTADAITLALDLEREEGLESLCNPGRIKPSISDLSPLTTTKDKPNDSAHETSLSHDSSSSPILTAPQSSPEKVKRKLVKPSNITTAKSQNTKISPQGNLLVEAKDDYLSRKQTSPTGSSARLSSHPPITTSRVQTSDEESESEEENVMATRSLNKLPSHGKLGLATVSNHKPDTKAGDSPKSIDTDEEPPSSHANIVQSNIAVQTPQVEEQSSDEESSSDEDPNDLKPPPSAQKVKTTTLENISKPSSISSRTQEMTKDLKESRPTGSRRKTLNSFKPDDFEVPITVLNQKPSYPATEPIESSSSDDDSDDDSSDGSDSDKEQGKKTKEIQGGLPISKMAGAKNQGGKKKRKSMIDIWKLETAKIKKSKI</sequence>
<organism evidence="3">
    <name type="scientific">Melampsora larici-populina (strain 98AG31 / pathotype 3-4-7)</name>
    <name type="common">Poplar leaf rust fungus</name>
    <dbReference type="NCBI Taxonomy" id="747676"/>
    <lineage>
        <taxon>Eukaryota</taxon>
        <taxon>Fungi</taxon>
        <taxon>Dikarya</taxon>
        <taxon>Basidiomycota</taxon>
        <taxon>Pucciniomycotina</taxon>
        <taxon>Pucciniomycetes</taxon>
        <taxon>Pucciniales</taxon>
        <taxon>Melampsoraceae</taxon>
        <taxon>Melampsora</taxon>
    </lineage>
</organism>
<dbReference type="Proteomes" id="UP000001072">
    <property type="component" value="Unassembled WGS sequence"/>
</dbReference>
<dbReference type="InParanoid" id="F4RX77"/>
<dbReference type="HOGENOM" id="CLU_365653_0_0_1"/>
<feature type="compositionally biased region" description="Acidic residues" evidence="1">
    <location>
        <begin position="529"/>
        <end position="539"/>
    </location>
</feature>
<feature type="compositionally biased region" description="Acidic residues" evidence="1">
    <location>
        <begin position="240"/>
        <end position="260"/>
    </location>
</feature>
<evidence type="ECO:0000313" key="2">
    <source>
        <dbReference type="EMBL" id="EGG03037.1"/>
    </source>
</evidence>
<keyword evidence="3" id="KW-1185">Reference proteome</keyword>
<feature type="compositionally biased region" description="Acidic residues" evidence="1">
    <location>
        <begin position="278"/>
        <end position="288"/>
    </location>
</feature>
<dbReference type="EMBL" id="GL883127">
    <property type="protein sequence ID" value="EGG03037.1"/>
    <property type="molecule type" value="Genomic_DNA"/>
</dbReference>
<feature type="compositionally biased region" description="Polar residues" evidence="1">
    <location>
        <begin position="223"/>
        <end position="233"/>
    </location>
</feature>